<dbReference type="GO" id="GO:0005509">
    <property type="term" value="F:calcium ion binding"/>
    <property type="evidence" value="ECO:0007669"/>
    <property type="project" value="InterPro"/>
</dbReference>
<dbReference type="SMART" id="SM00054">
    <property type="entry name" value="EFh"/>
    <property type="match status" value="2"/>
</dbReference>
<dbReference type="AlphaFoldDB" id="A0AAD7PXI2"/>
<dbReference type="EMBL" id="JARAOO010000004">
    <property type="protein sequence ID" value="KAJ7970998.1"/>
    <property type="molecule type" value="Genomic_DNA"/>
</dbReference>
<dbReference type="KEGG" id="qsa:O6P43_009096"/>
<protein>
    <submittedName>
        <fullName evidence="6">Calcium-binding EF-hand family protein</fullName>
    </submittedName>
</protein>
<dbReference type="InterPro" id="IPR011992">
    <property type="entry name" value="EF-hand-dom_pair"/>
</dbReference>
<dbReference type="Gene3D" id="1.10.238.10">
    <property type="entry name" value="EF-hand"/>
    <property type="match status" value="1"/>
</dbReference>
<sequence>MPIDQLYNFITMEKTSYSDNNSSFPLFVLIDVLLFSTVPNRISKFFSIFWSFLLSQFNFGNSKKACGEKQNTDSELSHQKYCFDENKEDDEKVSREDAEMVMGKLGFFCSPENEELPNWLNSNELSGMFEEKEPCLEEVKQAFDVFDENKDGFIDANELQRVLCIFGLKEATELESCKKMIRTFDESGDGRIEFSEFVKIMENSFY</sequence>
<evidence type="ECO:0000256" key="2">
    <source>
        <dbReference type="ARBA" id="ARBA00022723"/>
    </source>
</evidence>
<gene>
    <name evidence="6" type="ORF">O6P43_009096</name>
</gene>
<name>A0AAD7PXI2_QUISA</name>
<comment type="caution">
    <text evidence="6">The sequence shown here is derived from an EMBL/GenBank/DDBJ whole genome shotgun (WGS) entry which is preliminary data.</text>
</comment>
<dbReference type="Proteomes" id="UP001163823">
    <property type="component" value="Chromosome 4"/>
</dbReference>
<reference evidence="6" key="1">
    <citation type="journal article" date="2023" name="Science">
        <title>Elucidation of the pathway for biosynthesis of saponin adjuvants from the soapbark tree.</title>
        <authorList>
            <person name="Reed J."/>
            <person name="Orme A."/>
            <person name="El-Demerdash A."/>
            <person name="Owen C."/>
            <person name="Martin L.B.B."/>
            <person name="Misra R.C."/>
            <person name="Kikuchi S."/>
            <person name="Rejzek M."/>
            <person name="Martin A.C."/>
            <person name="Harkess A."/>
            <person name="Leebens-Mack J."/>
            <person name="Louveau T."/>
            <person name="Stephenson M.J."/>
            <person name="Osbourn A."/>
        </authorList>
    </citation>
    <scope>NUCLEOTIDE SEQUENCE</scope>
    <source>
        <strain evidence="6">S10</strain>
    </source>
</reference>
<dbReference type="InterPro" id="IPR039647">
    <property type="entry name" value="EF_hand_pair_protein_CML-like"/>
</dbReference>
<keyword evidence="3" id="KW-0677">Repeat</keyword>
<dbReference type="InterPro" id="IPR018247">
    <property type="entry name" value="EF_Hand_1_Ca_BS"/>
</dbReference>
<proteinExistence type="predicted"/>
<evidence type="ECO:0000256" key="1">
    <source>
        <dbReference type="ARBA" id="ARBA00003291"/>
    </source>
</evidence>
<organism evidence="6 7">
    <name type="scientific">Quillaja saponaria</name>
    <name type="common">Soap bark tree</name>
    <dbReference type="NCBI Taxonomy" id="32244"/>
    <lineage>
        <taxon>Eukaryota</taxon>
        <taxon>Viridiplantae</taxon>
        <taxon>Streptophyta</taxon>
        <taxon>Embryophyta</taxon>
        <taxon>Tracheophyta</taxon>
        <taxon>Spermatophyta</taxon>
        <taxon>Magnoliopsida</taxon>
        <taxon>eudicotyledons</taxon>
        <taxon>Gunneridae</taxon>
        <taxon>Pentapetalae</taxon>
        <taxon>rosids</taxon>
        <taxon>fabids</taxon>
        <taxon>Fabales</taxon>
        <taxon>Quillajaceae</taxon>
        <taxon>Quillaja</taxon>
    </lineage>
</organism>
<dbReference type="Pfam" id="PF13499">
    <property type="entry name" value="EF-hand_7"/>
    <property type="match status" value="1"/>
</dbReference>
<keyword evidence="4" id="KW-0106">Calcium</keyword>
<feature type="domain" description="EF-hand" evidence="5">
    <location>
        <begin position="172"/>
        <end position="206"/>
    </location>
</feature>
<evidence type="ECO:0000259" key="5">
    <source>
        <dbReference type="PROSITE" id="PS50222"/>
    </source>
</evidence>
<evidence type="ECO:0000256" key="4">
    <source>
        <dbReference type="ARBA" id="ARBA00022837"/>
    </source>
</evidence>
<dbReference type="SUPFAM" id="SSF47473">
    <property type="entry name" value="EF-hand"/>
    <property type="match status" value="1"/>
</dbReference>
<dbReference type="FunFam" id="1.10.238.10:FF:000302">
    <property type="entry name" value="Probable calcium-binding protein CML46"/>
    <property type="match status" value="1"/>
</dbReference>
<evidence type="ECO:0000313" key="6">
    <source>
        <dbReference type="EMBL" id="KAJ7970998.1"/>
    </source>
</evidence>
<dbReference type="InterPro" id="IPR002048">
    <property type="entry name" value="EF_hand_dom"/>
</dbReference>
<dbReference type="PROSITE" id="PS00018">
    <property type="entry name" value="EF_HAND_1"/>
    <property type="match status" value="2"/>
</dbReference>
<dbReference type="PROSITE" id="PS50222">
    <property type="entry name" value="EF_HAND_2"/>
    <property type="match status" value="2"/>
</dbReference>
<evidence type="ECO:0000256" key="3">
    <source>
        <dbReference type="ARBA" id="ARBA00022737"/>
    </source>
</evidence>
<accession>A0AAD7PXI2</accession>
<dbReference type="CDD" id="cd00051">
    <property type="entry name" value="EFh"/>
    <property type="match status" value="1"/>
</dbReference>
<keyword evidence="7" id="KW-1185">Reference proteome</keyword>
<evidence type="ECO:0000313" key="7">
    <source>
        <dbReference type="Proteomes" id="UP001163823"/>
    </source>
</evidence>
<feature type="domain" description="EF-hand" evidence="5">
    <location>
        <begin position="134"/>
        <end position="169"/>
    </location>
</feature>
<comment type="function">
    <text evidence="1">Potential calcium sensor.</text>
</comment>
<keyword evidence="2" id="KW-0479">Metal-binding</keyword>
<dbReference type="PANTHER" id="PTHR10891">
    <property type="entry name" value="EF-HAND CALCIUM-BINDING DOMAIN CONTAINING PROTEIN"/>
    <property type="match status" value="1"/>
</dbReference>